<accession>A0A9Y2ERM7</accession>
<dbReference type="Gene3D" id="3.30.930.10">
    <property type="entry name" value="Bira Bifunctional Protein, Domain 2"/>
    <property type="match status" value="1"/>
</dbReference>
<dbReference type="GO" id="GO:0005737">
    <property type="term" value="C:cytoplasm"/>
    <property type="evidence" value="ECO:0007669"/>
    <property type="project" value="TreeGrafter"/>
</dbReference>
<dbReference type="PROSITE" id="PS51733">
    <property type="entry name" value="BPL_LPL_CATALYTIC"/>
    <property type="match status" value="1"/>
</dbReference>
<evidence type="ECO:0000256" key="1">
    <source>
        <dbReference type="ARBA" id="ARBA00022598"/>
    </source>
</evidence>
<dbReference type="SUPFAM" id="SSF46785">
    <property type="entry name" value="Winged helix' DNA-binding domain"/>
    <property type="match status" value="1"/>
</dbReference>
<dbReference type="AlphaFoldDB" id="A0A9Y2ERM7"/>
<dbReference type="Gene3D" id="1.10.10.10">
    <property type="entry name" value="Winged helix-like DNA-binding domain superfamily/Winged helix DNA-binding domain"/>
    <property type="match status" value="1"/>
</dbReference>
<dbReference type="Gene3D" id="2.30.30.100">
    <property type="match status" value="1"/>
</dbReference>
<dbReference type="Proteomes" id="UP001243623">
    <property type="component" value="Chromosome"/>
</dbReference>
<comment type="function">
    <text evidence="5">Acts both as a biotin--[acetyl-CoA-carboxylase] ligase and a repressor.</text>
</comment>
<dbReference type="GO" id="GO:0006355">
    <property type="term" value="P:regulation of DNA-templated transcription"/>
    <property type="evidence" value="ECO:0007669"/>
    <property type="project" value="UniProtKB-UniRule"/>
</dbReference>
<dbReference type="Pfam" id="PF03099">
    <property type="entry name" value="BPL_LplA_LipB"/>
    <property type="match status" value="1"/>
</dbReference>
<dbReference type="InterPro" id="IPR036388">
    <property type="entry name" value="WH-like_DNA-bd_sf"/>
</dbReference>
<keyword evidence="5" id="KW-0804">Transcription</keyword>
<dbReference type="RefSeq" id="WP_147670553.1">
    <property type="nucleotide sequence ID" value="NZ_CP120678.1"/>
</dbReference>
<dbReference type="GO" id="GO:0016740">
    <property type="term" value="F:transferase activity"/>
    <property type="evidence" value="ECO:0007669"/>
    <property type="project" value="UniProtKB-ARBA"/>
</dbReference>
<dbReference type="SUPFAM" id="SSF50037">
    <property type="entry name" value="C-terminal domain of transcriptional repressors"/>
    <property type="match status" value="1"/>
</dbReference>
<evidence type="ECO:0000259" key="6">
    <source>
        <dbReference type="PROSITE" id="PS51733"/>
    </source>
</evidence>
<organism evidence="7 8">
    <name type="scientific">Selenobaculum gibii</name>
    <dbReference type="NCBI Taxonomy" id="3054208"/>
    <lineage>
        <taxon>Bacteria</taxon>
        <taxon>Bacillati</taxon>
        <taxon>Bacillota</taxon>
        <taxon>Negativicutes</taxon>
        <taxon>Selenomonadales</taxon>
        <taxon>Selenomonadaceae</taxon>
        <taxon>Selenobaculum</taxon>
    </lineage>
</organism>
<dbReference type="InterPro" id="IPR004143">
    <property type="entry name" value="BPL_LPL_catalytic"/>
</dbReference>
<dbReference type="InterPro" id="IPR011991">
    <property type="entry name" value="ArsR-like_HTH"/>
</dbReference>
<feature type="binding site" evidence="5">
    <location>
        <position position="114"/>
    </location>
    <ligand>
        <name>biotin</name>
        <dbReference type="ChEBI" id="CHEBI:57586"/>
    </ligand>
</feature>
<evidence type="ECO:0000256" key="4">
    <source>
        <dbReference type="ARBA" id="ARBA00023267"/>
    </source>
</evidence>
<dbReference type="CDD" id="cd16442">
    <property type="entry name" value="BPL"/>
    <property type="match status" value="1"/>
</dbReference>
<dbReference type="InterPro" id="IPR004408">
    <property type="entry name" value="Biotin_CoA_COase_ligase"/>
</dbReference>
<dbReference type="HAMAP" id="MF_00978">
    <property type="entry name" value="Bifunct_BirA"/>
    <property type="match status" value="1"/>
</dbReference>
<dbReference type="InterPro" id="IPR008988">
    <property type="entry name" value="Transcriptional_repressor_C"/>
</dbReference>
<dbReference type="CDD" id="cd00090">
    <property type="entry name" value="HTH_ARSR"/>
    <property type="match status" value="1"/>
</dbReference>
<dbReference type="Pfam" id="PF02237">
    <property type="entry name" value="BPL_C"/>
    <property type="match status" value="1"/>
</dbReference>
<comment type="catalytic activity">
    <reaction evidence="5">
        <text>biotin + L-lysyl-[protein] + ATP = N(6)-biotinyl-L-lysyl-[protein] + AMP + diphosphate + H(+)</text>
        <dbReference type="Rhea" id="RHEA:11756"/>
        <dbReference type="Rhea" id="RHEA-COMP:9752"/>
        <dbReference type="Rhea" id="RHEA-COMP:10505"/>
        <dbReference type="ChEBI" id="CHEBI:15378"/>
        <dbReference type="ChEBI" id="CHEBI:29969"/>
        <dbReference type="ChEBI" id="CHEBI:30616"/>
        <dbReference type="ChEBI" id="CHEBI:33019"/>
        <dbReference type="ChEBI" id="CHEBI:57586"/>
        <dbReference type="ChEBI" id="CHEBI:83144"/>
        <dbReference type="ChEBI" id="CHEBI:456215"/>
        <dbReference type="EC" id="6.3.4.15"/>
    </reaction>
</comment>
<dbReference type="InterPro" id="IPR036390">
    <property type="entry name" value="WH_DNA-bd_sf"/>
</dbReference>
<keyword evidence="5" id="KW-0805">Transcription regulation</keyword>
<feature type="DNA-binding region" description="H-T-H motif" evidence="5">
    <location>
        <begin position="19"/>
        <end position="38"/>
    </location>
</feature>
<feature type="binding site" evidence="5">
    <location>
        <begin position="118"/>
        <end position="120"/>
    </location>
    <ligand>
        <name>biotin</name>
        <dbReference type="ChEBI" id="CHEBI:57586"/>
    </ligand>
</feature>
<evidence type="ECO:0000256" key="5">
    <source>
        <dbReference type="HAMAP-Rule" id="MF_00978"/>
    </source>
</evidence>
<gene>
    <name evidence="5" type="primary">birA</name>
    <name evidence="7" type="ORF">P3F81_08655</name>
</gene>
<keyword evidence="5" id="KW-0678">Repressor</keyword>
<keyword evidence="5" id="KW-0238">DNA-binding</keyword>
<reference evidence="7" key="1">
    <citation type="submission" date="2023-03" db="EMBL/GenBank/DDBJ databases">
        <title>Selenobaculum gbiensis gen. nov. sp. nov., a new bacterium isolated from the gut microbiota of IBD patient.</title>
        <authorList>
            <person name="Yeo S."/>
            <person name="Park H."/>
            <person name="Huh C.S."/>
        </authorList>
    </citation>
    <scope>NUCLEOTIDE SEQUENCE</scope>
    <source>
        <strain evidence="7">ICN-92133</strain>
    </source>
</reference>
<dbReference type="PANTHER" id="PTHR12835">
    <property type="entry name" value="BIOTIN PROTEIN LIGASE"/>
    <property type="match status" value="1"/>
</dbReference>
<evidence type="ECO:0000313" key="7">
    <source>
        <dbReference type="EMBL" id="WIW69978.1"/>
    </source>
</evidence>
<dbReference type="EC" id="6.3.4.15" evidence="5"/>
<feature type="domain" description="BPL/LPL catalytic" evidence="6">
    <location>
        <begin position="67"/>
        <end position="258"/>
    </location>
</feature>
<keyword evidence="2 5" id="KW-0547">Nucleotide-binding</keyword>
<dbReference type="SUPFAM" id="SSF55681">
    <property type="entry name" value="Class II aaRS and biotin synthetases"/>
    <property type="match status" value="1"/>
</dbReference>
<protein>
    <recommendedName>
        <fullName evidence="5">Bifunctional ligase/repressor BirA</fullName>
    </recommendedName>
    <alternativeName>
        <fullName evidence="5">Biotin--[acetyl-CoA-carboxylase] ligase</fullName>
        <ecNumber evidence="5">6.3.4.15</ecNumber>
    </alternativeName>
    <alternativeName>
        <fullName evidence="5">Biotin--protein ligase</fullName>
    </alternativeName>
    <alternativeName>
        <fullName evidence="5">Biotin-[acetyl-CoA carboxylase] synthetase</fullName>
    </alternativeName>
</protein>
<dbReference type="Pfam" id="PF08279">
    <property type="entry name" value="HTH_11"/>
    <property type="match status" value="1"/>
</dbReference>
<evidence type="ECO:0000256" key="3">
    <source>
        <dbReference type="ARBA" id="ARBA00022840"/>
    </source>
</evidence>
<evidence type="ECO:0000313" key="8">
    <source>
        <dbReference type="Proteomes" id="UP001243623"/>
    </source>
</evidence>
<dbReference type="PANTHER" id="PTHR12835:SF5">
    <property type="entry name" value="BIOTIN--PROTEIN LIGASE"/>
    <property type="match status" value="1"/>
</dbReference>
<dbReference type="InterPro" id="IPR045864">
    <property type="entry name" value="aa-tRNA-synth_II/BPL/LPL"/>
</dbReference>
<dbReference type="EMBL" id="CP120678">
    <property type="protein sequence ID" value="WIW69978.1"/>
    <property type="molecule type" value="Genomic_DNA"/>
</dbReference>
<dbReference type="InterPro" id="IPR013196">
    <property type="entry name" value="HTH_11"/>
</dbReference>
<dbReference type="InterPro" id="IPR003142">
    <property type="entry name" value="BPL_C"/>
</dbReference>
<feature type="binding site" evidence="5">
    <location>
        <position position="185"/>
    </location>
    <ligand>
        <name>biotin</name>
        <dbReference type="ChEBI" id="CHEBI:57586"/>
    </ligand>
</feature>
<dbReference type="NCBIfam" id="TIGR00121">
    <property type="entry name" value="birA_ligase"/>
    <property type="match status" value="1"/>
</dbReference>
<dbReference type="GO" id="GO:0003677">
    <property type="term" value="F:DNA binding"/>
    <property type="evidence" value="ECO:0007669"/>
    <property type="project" value="UniProtKB-UniRule"/>
</dbReference>
<keyword evidence="3 5" id="KW-0067">ATP-binding</keyword>
<dbReference type="GO" id="GO:0005524">
    <property type="term" value="F:ATP binding"/>
    <property type="evidence" value="ECO:0007669"/>
    <property type="project" value="UniProtKB-UniRule"/>
</dbReference>
<keyword evidence="4 5" id="KW-0092">Biotin</keyword>
<comment type="similarity">
    <text evidence="5">Belongs to the biotin--protein ligase family.</text>
</comment>
<dbReference type="KEGG" id="sgbi:P3F81_08655"/>
<proteinExistence type="inferred from homology"/>
<name>A0A9Y2ERM7_9FIRM</name>
<dbReference type="GO" id="GO:0009249">
    <property type="term" value="P:protein lipoylation"/>
    <property type="evidence" value="ECO:0007669"/>
    <property type="project" value="UniProtKB-ARBA"/>
</dbReference>
<keyword evidence="8" id="KW-1185">Reference proteome</keyword>
<feature type="binding site" evidence="5">
    <location>
        <begin position="90"/>
        <end position="92"/>
    </location>
    <ligand>
        <name>biotin</name>
        <dbReference type="ChEBI" id="CHEBI:57586"/>
    </ligand>
</feature>
<dbReference type="InterPro" id="IPR030855">
    <property type="entry name" value="Bifunct_BirA"/>
</dbReference>
<keyword evidence="1 5" id="KW-0436">Ligase</keyword>
<dbReference type="GO" id="GO:0004077">
    <property type="term" value="F:biotin--[biotin carboxyl-carrier protein] ligase activity"/>
    <property type="evidence" value="ECO:0007669"/>
    <property type="project" value="UniProtKB-UniRule"/>
</dbReference>
<sequence>MRSSVLKLLRSRAGNYISGEEIAKHLNVSRTAIWKHIRELKQTGYEIVSHAKRGYALMGTPDLLLPNEVKSVLKSDLLGKEVVHFFDTDSTNNEAKKLAADGAVEGTIVVSEAQNSGRGRLSRGFFSPASKGIWLSVILRPSFAPQHASKCTLVTAVAVTKAIEKFTGIRCGIKWPNDIFYEGKKLVGILTEMNAEMDAVNYIVIGIGINVNIAQAEFPEELQRIATSLQAISGNAIERKELLSQVLVELESAYLEILKNGFLHILNEWKTYSITLGQAVNVIGIDQTFSGIAKDIDEDGALLVETENGVERVLAGDVSIRPKT</sequence>
<evidence type="ECO:0000256" key="2">
    <source>
        <dbReference type="ARBA" id="ARBA00022741"/>
    </source>
</evidence>